<evidence type="ECO:0000313" key="4">
    <source>
        <dbReference type="EMBL" id="SNT72640.1"/>
    </source>
</evidence>
<keyword evidence="2" id="KW-0503">Monooxygenase</keyword>
<dbReference type="InterPro" id="IPR050493">
    <property type="entry name" value="FAD-dep_Monooxygenase_BioMet"/>
</dbReference>
<dbReference type="RefSeq" id="WP_089343438.1">
    <property type="nucleotide sequence ID" value="NZ_CP067129.1"/>
</dbReference>
<name>A0A239PR66_9RHOB</name>
<dbReference type="GO" id="GO:0071949">
    <property type="term" value="F:FAD binding"/>
    <property type="evidence" value="ECO:0007669"/>
    <property type="project" value="InterPro"/>
</dbReference>
<dbReference type="SUPFAM" id="SSF54373">
    <property type="entry name" value="FAD-linked reductases, C-terminal domain"/>
    <property type="match status" value="1"/>
</dbReference>
<organism evidence="4 5">
    <name type="scientific">Paracoccus seriniphilus</name>
    <dbReference type="NCBI Taxonomy" id="184748"/>
    <lineage>
        <taxon>Bacteria</taxon>
        <taxon>Pseudomonadati</taxon>
        <taxon>Pseudomonadota</taxon>
        <taxon>Alphaproteobacteria</taxon>
        <taxon>Rhodobacterales</taxon>
        <taxon>Paracoccaceae</taxon>
        <taxon>Paracoccus</taxon>
    </lineage>
</organism>
<dbReference type="InterPro" id="IPR002938">
    <property type="entry name" value="FAD-bd"/>
</dbReference>
<proteinExistence type="predicted"/>
<keyword evidence="5" id="KW-1185">Reference proteome</keyword>
<gene>
    <name evidence="4" type="ORF">SAMN05444959_103138</name>
</gene>
<sequence length="376" mass="41535">MAGALAMREVAVVGAGIAGLTAALALRQRGAHVTVFERAAEIAEVGAGLQISANALRVLRALGLEPQFQAASLRSRAVQLCDSQGKEVARLDMLRHRPDDEFRLVHRARLIEILLEAALQAGIRLRLGQDITDLPEADLIVGADGLHSRVRRVLNGREVPFFTHQTAWRALIPDDGRAPAESRVFMGPRQHVVSYPLVQGLRNLVAVKEQTGWHEEGWSHRGDPDRLRAEFSGFGGPVRGWLESVQEVGIWGLFRHQVARRWQDGRCVIIGDAAHPTLPFMAQGAVMAIEDAWLLAAALDRDPDQSRALSRFAAHRLPRVQRIVQAANANAGNYHMTGPKRLVGHAVLRAVNRLSPSMLLRRFDWLYDYDPVADSI</sequence>
<evidence type="ECO:0000259" key="3">
    <source>
        <dbReference type="Pfam" id="PF01494"/>
    </source>
</evidence>
<evidence type="ECO:0000256" key="2">
    <source>
        <dbReference type="ARBA" id="ARBA00023033"/>
    </source>
</evidence>
<evidence type="ECO:0000313" key="5">
    <source>
        <dbReference type="Proteomes" id="UP000198307"/>
    </source>
</evidence>
<feature type="domain" description="FAD-binding" evidence="3">
    <location>
        <begin position="136"/>
        <end position="326"/>
    </location>
</feature>
<accession>A0A239PR66</accession>
<dbReference type="GO" id="GO:0004497">
    <property type="term" value="F:monooxygenase activity"/>
    <property type="evidence" value="ECO:0007669"/>
    <property type="project" value="UniProtKB-KW"/>
</dbReference>
<dbReference type="Pfam" id="PF01494">
    <property type="entry name" value="FAD_binding_3"/>
    <property type="match status" value="2"/>
</dbReference>
<dbReference type="AlphaFoldDB" id="A0A239PR66"/>
<feature type="domain" description="FAD-binding" evidence="3">
    <location>
        <begin position="9"/>
        <end position="132"/>
    </location>
</feature>
<dbReference type="PRINTS" id="PR00420">
    <property type="entry name" value="RNGMNOXGNASE"/>
</dbReference>
<reference evidence="4 5" key="1">
    <citation type="submission" date="2017-07" db="EMBL/GenBank/DDBJ databases">
        <authorList>
            <person name="Sun Z.S."/>
            <person name="Albrecht U."/>
            <person name="Echele G."/>
            <person name="Lee C.C."/>
        </authorList>
    </citation>
    <scope>NUCLEOTIDE SEQUENCE [LARGE SCALE GENOMIC DNA]</scope>
    <source>
        <strain evidence="4 5">DSM 14827</strain>
    </source>
</reference>
<dbReference type="InterPro" id="IPR036188">
    <property type="entry name" value="FAD/NAD-bd_sf"/>
</dbReference>
<dbReference type="PANTHER" id="PTHR13789:SF309">
    <property type="entry name" value="PUTATIVE (AFU_ORTHOLOGUE AFUA_6G14510)-RELATED"/>
    <property type="match status" value="1"/>
</dbReference>
<dbReference type="OrthoDB" id="4230779at2"/>
<dbReference type="PANTHER" id="PTHR13789">
    <property type="entry name" value="MONOOXYGENASE"/>
    <property type="match status" value="1"/>
</dbReference>
<dbReference type="EMBL" id="FZQB01000003">
    <property type="protein sequence ID" value="SNT72640.1"/>
    <property type="molecule type" value="Genomic_DNA"/>
</dbReference>
<dbReference type="Gene3D" id="3.50.50.60">
    <property type="entry name" value="FAD/NAD(P)-binding domain"/>
    <property type="match status" value="1"/>
</dbReference>
<keyword evidence="1" id="KW-0560">Oxidoreductase</keyword>
<dbReference type="SUPFAM" id="SSF51905">
    <property type="entry name" value="FAD/NAD(P)-binding domain"/>
    <property type="match status" value="1"/>
</dbReference>
<protein>
    <submittedName>
        <fullName evidence="4">Salicylate hydroxylase</fullName>
    </submittedName>
</protein>
<evidence type="ECO:0000256" key="1">
    <source>
        <dbReference type="ARBA" id="ARBA00023002"/>
    </source>
</evidence>
<dbReference type="Proteomes" id="UP000198307">
    <property type="component" value="Unassembled WGS sequence"/>
</dbReference>